<keyword evidence="5" id="KW-1185">Reference proteome</keyword>
<feature type="binding site" evidence="3">
    <location>
        <position position="152"/>
    </location>
    <ligand>
        <name>substrate</name>
    </ligand>
</feature>
<accession>A0A669BF88</accession>
<organism evidence="4 5">
    <name type="scientific">Oreochromis niloticus</name>
    <name type="common">Nile tilapia</name>
    <name type="synonym">Tilapia nilotica</name>
    <dbReference type="NCBI Taxonomy" id="8128"/>
    <lineage>
        <taxon>Eukaryota</taxon>
        <taxon>Metazoa</taxon>
        <taxon>Chordata</taxon>
        <taxon>Craniata</taxon>
        <taxon>Vertebrata</taxon>
        <taxon>Euteleostomi</taxon>
        <taxon>Actinopterygii</taxon>
        <taxon>Neopterygii</taxon>
        <taxon>Teleostei</taxon>
        <taxon>Neoteleostei</taxon>
        <taxon>Acanthomorphata</taxon>
        <taxon>Ovalentaria</taxon>
        <taxon>Cichlomorphae</taxon>
        <taxon>Cichliformes</taxon>
        <taxon>Cichlidae</taxon>
        <taxon>African cichlids</taxon>
        <taxon>Pseudocrenilabrinae</taxon>
        <taxon>Oreochromini</taxon>
        <taxon>Oreochromis</taxon>
    </lineage>
</organism>
<dbReference type="GO" id="GO:0003839">
    <property type="term" value="F:gamma-glutamylcyclotransferase activity"/>
    <property type="evidence" value="ECO:0007669"/>
    <property type="project" value="InterPro"/>
</dbReference>
<dbReference type="InParanoid" id="A0A669BF88"/>
<evidence type="ECO:0000313" key="4">
    <source>
        <dbReference type="Ensembl" id="ENSONIP00000034398.1"/>
    </source>
</evidence>
<gene>
    <name evidence="4" type="primary">GGCT</name>
    <name evidence="4" type="synonym">ggctb</name>
</gene>
<keyword evidence="1" id="KW-0456">Lyase</keyword>
<dbReference type="PANTHER" id="PTHR12935">
    <property type="entry name" value="GAMMA-GLUTAMYLCYCLOTRANSFERASE"/>
    <property type="match status" value="1"/>
</dbReference>
<sequence length="229" mass="26440">IYYYTYTQVAGNTCLFVCVCTDDNMEDNHTFLYFAYGSNLLKERLQLKNPSATVHCVARLKDYKLVFGNHKGLASDRWHGGVATIEHSPGDEVWGVVWRMNVSDLESLDSQENVTLGAYSPVELSVKTKGQDLNCRTYIMNSCVYAPPSPQYLKVRSEKNIFEITESNFRKKLFNIILMHFLSLMSVNPTKILTSKKQKLFFIFYLFTCLETKMLKLTEIFKTKFKKAK</sequence>
<dbReference type="InterPro" id="IPR036568">
    <property type="entry name" value="GGCT-like_sf"/>
</dbReference>
<name>A0A669BF88_ORENI</name>
<reference evidence="5" key="1">
    <citation type="submission" date="2012-01" db="EMBL/GenBank/DDBJ databases">
        <title>The Genome Sequence of Oreochromis niloticus (Nile Tilapia).</title>
        <authorList>
            <consortium name="Broad Institute Genome Assembly Team"/>
            <consortium name="Broad Institute Sequencing Platform"/>
            <person name="Di Palma F."/>
            <person name="Johnson J."/>
            <person name="Lander E.S."/>
            <person name="Lindblad-Toh K."/>
        </authorList>
    </citation>
    <scope>NUCLEOTIDE SEQUENCE [LARGE SCALE GENOMIC DNA]</scope>
</reference>
<evidence type="ECO:0000256" key="2">
    <source>
        <dbReference type="PIRSR" id="PIRSR617939-1"/>
    </source>
</evidence>
<dbReference type="PANTHER" id="PTHR12935:SF14">
    <property type="entry name" value="GAMMA-GLUTAMYLCYCLOTRANSFERASE"/>
    <property type="match status" value="1"/>
</dbReference>
<dbReference type="Pfam" id="PF13772">
    <property type="entry name" value="AIG2_2"/>
    <property type="match status" value="1"/>
</dbReference>
<dbReference type="Ensembl" id="ENSONIT00000059312.1">
    <property type="protein sequence ID" value="ENSONIP00000034398.1"/>
    <property type="gene ID" value="ENSONIG00000035530.1"/>
</dbReference>
<dbReference type="SUPFAM" id="SSF110857">
    <property type="entry name" value="Gamma-glutamyl cyclotransferase-like"/>
    <property type="match status" value="1"/>
</dbReference>
<dbReference type="InterPro" id="IPR013024">
    <property type="entry name" value="GGCT-like"/>
</dbReference>
<feature type="binding site" evidence="3">
    <location>
        <begin position="33"/>
        <end position="38"/>
    </location>
    <ligand>
        <name>substrate</name>
    </ligand>
</feature>
<proteinExistence type="predicted"/>
<dbReference type="CDD" id="cd06661">
    <property type="entry name" value="GGCT_like"/>
    <property type="match status" value="1"/>
</dbReference>
<feature type="active site" description="Proton acceptor" evidence="2">
    <location>
        <position position="112"/>
    </location>
</feature>
<dbReference type="AlphaFoldDB" id="A0A669BF88"/>
<reference evidence="4" key="2">
    <citation type="submission" date="2025-08" db="UniProtKB">
        <authorList>
            <consortium name="Ensembl"/>
        </authorList>
    </citation>
    <scope>IDENTIFICATION</scope>
</reference>
<evidence type="ECO:0000256" key="1">
    <source>
        <dbReference type="ARBA" id="ARBA00023239"/>
    </source>
</evidence>
<dbReference type="InterPro" id="IPR017939">
    <property type="entry name" value="G-Glutamylcylcotransferase"/>
</dbReference>
<protein>
    <submittedName>
        <fullName evidence="4">Gamma-glutamylcyclotransferase b</fullName>
    </submittedName>
</protein>
<reference evidence="4" key="3">
    <citation type="submission" date="2025-09" db="UniProtKB">
        <authorList>
            <consortium name="Ensembl"/>
        </authorList>
    </citation>
    <scope>IDENTIFICATION</scope>
</reference>
<evidence type="ECO:0000256" key="3">
    <source>
        <dbReference type="PIRSR" id="PIRSR617939-2"/>
    </source>
</evidence>
<dbReference type="GeneTree" id="ENSGT00500000044921"/>
<dbReference type="Gene3D" id="3.10.490.10">
    <property type="entry name" value="Gamma-glutamyl cyclotransferase-like"/>
    <property type="match status" value="1"/>
</dbReference>
<evidence type="ECO:0000313" key="5">
    <source>
        <dbReference type="Proteomes" id="UP000005207"/>
    </source>
</evidence>
<dbReference type="Proteomes" id="UP000005207">
    <property type="component" value="Linkage group LG11"/>
</dbReference>